<reference evidence="2" key="1">
    <citation type="journal article" date="2022" name="bioRxiv">
        <title>Sequencing and chromosome-scale assembly of the giantPleurodeles waltlgenome.</title>
        <authorList>
            <person name="Brown T."/>
            <person name="Elewa A."/>
            <person name="Iarovenko S."/>
            <person name="Subramanian E."/>
            <person name="Araus A.J."/>
            <person name="Petzold A."/>
            <person name="Susuki M."/>
            <person name="Suzuki K.-i.T."/>
            <person name="Hayashi T."/>
            <person name="Toyoda A."/>
            <person name="Oliveira C."/>
            <person name="Osipova E."/>
            <person name="Leigh N.D."/>
            <person name="Simon A."/>
            <person name="Yun M.H."/>
        </authorList>
    </citation>
    <scope>NUCLEOTIDE SEQUENCE</scope>
    <source>
        <strain evidence="2">20211129_DDA</strain>
        <tissue evidence="2">Liver</tissue>
    </source>
</reference>
<sequence>MECEIGSQTARRKQHGGRQVTLMWRWLEQARTKTKTGITVSRKATGRQTPKRGRRCRIWRCGGGREGAPSKPWQLESDPFSSAHSRVMEGVVGLLESDKKTDAEVS</sequence>
<feature type="region of interest" description="Disordered" evidence="1">
    <location>
        <begin position="59"/>
        <end position="81"/>
    </location>
</feature>
<protein>
    <submittedName>
        <fullName evidence="2">Uncharacterized protein</fullName>
    </submittedName>
</protein>
<accession>A0AAV7LIG5</accession>
<evidence type="ECO:0000256" key="1">
    <source>
        <dbReference type="SAM" id="MobiDB-lite"/>
    </source>
</evidence>
<keyword evidence="3" id="KW-1185">Reference proteome</keyword>
<evidence type="ECO:0000313" key="3">
    <source>
        <dbReference type="Proteomes" id="UP001066276"/>
    </source>
</evidence>
<name>A0AAV7LIG5_PLEWA</name>
<dbReference type="Proteomes" id="UP001066276">
    <property type="component" value="Chromosome 11"/>
</dbReference>
<evidence type="ECO:0000313" key="2">
    <source>
        <dbReference type="EMBL" id="KAJ1090804.1"/>
    </source>
</evidence>
<gene>
    <name evidence="2" type="ORF">NDU88_003933</name>
</gene>
<dbReference type="EMBL" id="JANPWB010000015">
    <property type="protein sequence ID" value="KAJ1090804.1"/>
    <property type="molecule type" value="Genomic_DNA"/>
</dbReference>
<feature type="region of interest" description="Disordered" evidence="1">
    <location>
        <begin position="34"/>
        <end position="53"/>
    </location>
</feature>
<comment type="caution">
    <text evidence="2">The sequence shown here is derived from an EMBL/GenBank/DDBJ whole genome shotgun (WGS) entry which is preliminary data.</text>
</comment>
<organism evidence="2 3">
    <name type="scientific">Pleurodeles waltl</name>
    <name type="common">Iberian ribbed newt</name>
    <dbReference type="NCBI Taxonomy" id="8319"/>
    <lineage>
        <taxon>Eukaryota</taxon>
        <taxon>Metazoa</taxon>
        <taxon>Chordata</taxon>
        <taxon>Craniata</taxon>
        <taxon>Vertebrata</taxon>
        <taxon>Euteleostomi</taxon>
        <taxon>Amphibia</taxon>
        <taxon>Batrachia</taxon>
        <taxon>Caudata</taxon>
        <taxon>Salamandroidea</taxon>
        <taxon>Salamandridae</taxon>
        <taxon>Pleurodelinae</taxon>
        <taxon>Pleurodeles</taxon>
    </lineage>
</organism>
<proteinExistence type="predicted"/>
<dbReference type="AlphaFoldDB" id="A0AAV7LIG5"/>